<evidence type="ECO:0000313" key="1">
    <source>
        <dbReference type="EMBL" id="JAP88706.1"/>
    </source>
</evidence>
<name>A0A146JYX7_9EUKA</name>
<sequence>VEVDQKFFNFLVIFTSIEMKSTETNLRKSDQLSRYIQSHGCCDSLLSLLPDYKSISLERRFFKQKIIVQKKRKISGSVQFQDSLAAQLLFTQFNDKFDSVQLDVQKTALNLQFERINLDSASKRAKLKISTGQVELEQQIFGKTANLSLQQQFNKDFWQSNANLLLNSKSFQIINTLNTFYIQKQLINQVITQFRFQKQTPLHRLNLQQSVLLVNKKNFQPFQKDFQIKTLNQTFSLQKGLFLKVLNFFELSLANFSNLKVFEDAKLIFGVETVQTMAKMFIGVGFNGFKVLFVDGKLGVHYGVE</sequence>
<reference evidence="1" key="1">
    <citation type="submission" date="2015-07" db="EMBL/GenBank/DDBJ databases">
        <title>Adaptation to a free-living lifestyle via gene acquisitions in the diplomonad Trepomonas sp. PC1.</title>
        <authorList>
            <person name="Xu F."/>
            <person name="Jerlstrom-Hultqvist J."/>
            <person name="Kolisko M."/>
            <person name="Simpson A.G.B."/>
            <person name="Roger A.J."/>
            <person name="Svard S.G."/>
            <person name="Andersson J.O."/>
        </authorList>
    </citation>
    <scope>NUCLEOTIDE SEQUENCE</scope>
    <source>
        <strain evidence="1">PC1</strain>
    </source>
</reference>
<organism evidence="1">
    <name type="scientific">Trepomonas sp. PC1</name>
    <dbReference type="NCBI Taxonomy" id="1076344"/>
    <lineage>
        <taxon>Eukaryota</taxon>
        <taxon>Metamonada</taxon>
        <taxon>Diplomonadida</taxon>
        <taxon>Hexamitidae</taxon>
        <taxon>Hexamitinae</taxon>
        <taxon>Trepomonas</taxon>
    </lineage>
</organism>
<dbReference type="EMBL" id="GDID01007900">
    <property type="protein sequence ID" value="JAP88706.1"/>
    <property type="molecule type" value="Transcribed_RNA"/>
</dbReference>
<dbReference type="AlphaFoldDB" id="A0A146JYX7"/>
<gene>
    <name evidence="1" type="ORF">TPC1_31799</name>
</gene>
<feature type="non-terminal residue" evidence="1">
    <location>
        <position position="1"/>
    </location>
</feature>
<proteinExistence type="predicted"/>
<accession>A0A146JYX7</accession>
<protein>
    <submittedName>
        <fullName evidence="1">Uncharacterized protein</fullName>
    </submittedName>
</protein>